<reference evidence="2" key="1">
    <citation type="journal article" date="2019" name="Int. J. Syst. Evol. Microbiol.">
        <title>The Global Catalogue of Microorganisms (GCM) 10K type strain sequencing project: providing services to taxonomists for standard genome sequencing and annotation.</title>
        <authorList>
            <consortium name="The Broad Institute Genomics Platform"/>
            <consortium name="The Broad Institute Genome Sequencing Center for Infectious Disease"/>
            <person name="Wu L."/>
            <person name="Ma J."/>
        </authorList>
    </citation>
    <scope>NUCLEOTIDE SEQUENCE [LARGE SCALE GENOMIC DNA]</scope>
    <source>
        <strain evidence="2">JCM 16902</strain>
    </source>
</reference>
<evidence type="ECO:0000313" key="1">
    <source>
        <dbReference type="EMBL" id="GAA3601046.1"/>
    </source>
</evidence>
<protein>
    <recommendedName>
        <fullName evidence="3">DUF1990 domain-containing protein</fullName>
    </recommendedName>
</protein>
<organism evidence="1 2">
    <name type="scientific">Kineosporia mesophila</name>
    <dbReference type="NCBI Taxonomy" id="566012"/>
    <lineage>
        <taxon>Bacteria</taxon>
        <taxon>Bacillati</taxon>
        <taxon>Actinomycetota</taxon>
        <taxon>Actinomycetes</taxon>
        <taxon>Kineosporiales</taxon>
        <taxon>Kineosporiaceae</taxon>
        <taxon>Kineosporia</taxon>
    </lineage>
</organism>
<dbReference type="RefSeq" id="WP_231489114.1">
    <property type="nucleotide sequence ID" value="NZ_BAAAZO010000002.1"/>
</dbReference>
<sequence length="54" mass="6428">MRAHEWLSQGSGSWLHTRAPRGRWRLLFPVVLVAQRVYRRRYARALREPLTGGR</sequence>
<dbReference type="EMBL" id="BAAAZO010000002">
    <property type="protein sequence ID" value="GAA3601046.1"/>
    <property type="molecule type" value="Genomic_DNA"/>
</dbReference>
<evidence type="ECO:0000313" key="2">
    <source>
        <dbReference type="Proteomes" id="UP001501074"/>
    </source>
</evidence>
<proteinExistence type="predicted"/>
<keyword evidence="2" id="KW-1185">Reference proteome</keyword>
<dbReference type="Proteomes" id="UP001501074">
    <property type="component" value="Unassembled WGS sequence"/>
</dbReference>
<evidence type="ECO:0008006" key="3">
    <source>
        <dbReference type="Google" id="ProtNLM"/>
    </source>
</evidence>
<accession>A0ABP6Z7Q0</accession>
<name>A0ABP6Z7Q0_9ACTN</name>
<comment type="caution">
    <text evidence="1">The sequence shown here is derived from an EMBL/GenBank/DDBJ whole genome shotgun (WGS) entry which is preliminary data.</text>
</comment>
<gene>
    <name evidence="1" type="ORF">GCM10022223_15900</name>
</gene>